<dbReference type="PATRIC" id="fig|359131.3.peg.3601"/>
<keyword evidence="2" id="KW-0812">Transmembrane</keyword>
<accession>A0A0F2THR7</accession>
<reference evidence="3 4" key="1">
    <citation type="submission" date="2015-02" db="EMBL/GenBank/DDBJ databases">
        <authorList>
            <person name="Ju K.-S."/>
            <person name="Doroghazi J.R."/>
            <person name="Metcalf W."/>
        </authorList>
    </citation>
    <scope>NUCLEOTIDE SEQUENCE [LARGE SCALE GENOMIC DNA]</scope>
    <source>
        <strain evidence="3 4">ATCC 31215</strain>
    </source>
</reference>
<evidence type="ECO:0000313" key="4">
    <source>
        <dbReference type="Proteomes" id="UP000033699"/>
    </source>
</evidence>
<keyword evidence="2" id="KW-1133">Transmembrane helix</keyword>
<feature type="region of interest" description="Disordered" evidence="1">
    <location>
        <begin position="1"/>
        <end position="22"/>
    </location>
</feature>
<dbReference type="RefSeq" id="WP_045697193.1">
    <property type="nucleotide sequence ID" value="NZ_JZKH01000029.1"/>
</dbReference>
<organism evidence="3 4">
    <name type="scientific">Streptomyces rubellomurinus (strain ATCC 31215)</name>
    <dbReference type="NCBI Taxonomy" id="359131"/>
    <lineage>
        <taxon>Bacteria</taxon>
        <taxon>Bacillati</taxon>
        <taxon>Actinomycetota</taxon>
        <taxon>Actinomycetes</taxon>
        <taxon>Kitasatosporales</taxon>
        <taxon>Streptomycetaceae</taxon>
        <taxon>Streptomyces</taxon>
    </lineage>
</organism>
<evidence type="ECO:0000313" key="3">
    <source>
        <dbReference type="EMBL" id="KJS61262.1"/>
    </source>
</evidence>
<gene>
    <name evidence="3" type="ORF">VM95_16190</name>
</gene>
<dbReference type="EMBL" id="JZKH01000029">
    <property type="protein sequence ID" value="KJS61262.1"/>
    <property type="molecule type" value="Genomic_DNA"/>
</dbReference>
<evidence type="ECO:0000256" key="2">
    <source>
        <dbReference type="SAM" id="Phobius"/>
    </source>
</evidence>
<protein>
    <submittedName>
        <fullName evidence="3">Uncharacterized protein</fullName>
    </submittedName>
</protein>
<proteinExistence type="predicted"/>
<dbReference type="AlphaFoldDB" id="A0A0F2THR7"/>
<feature type="transmembrane region" description="Helical" evidence="2">
    <location>
        <begin position="24"/>
        <end position="45"/>
    </location>
</feature>
<name>A0A0F2THR7_STRR3</name>
<dbReference type="Proteomes" id="UP000033699">
    <property type="component" value="Unassembled WGS sequence"/>
</dbReference>
<keyword evidence="4" id="KW-1185">Reference proteome</keyword>
<feature type="transmembrane region" description="Helical" evidence="2">
    <location>
        <begin position="65"/>
        <end position="82"/>
    </location>
</feature>
<keyword evidence="2" id="KW-0472">Membrane</keyword>
<sequence>MGVAELLAEKDARARRRSATASRAGAAAVWLVVSAGWLWTCYLAFVDTCGRNGYHDDCARQNSVVIRTGLITALVTVCWLYARAVRRIRQLEEDLDALRP</sequence>
<evidence type="ECO:0000256" key="1">
    <source>
        <dbReference type="SAM" id="MobiDB-lite"/>
    </source>
</evidence>
<comment type="caution">
    <text evidence="3">The sequence shown here is derived from an EMBL/GenBank/DDBJ whole genome shotgun (WGS) entry which is preliminary data.</text>
</comment>